<feature type="transmembrane region" description="Helical" evidence="10">
    <location>
        <begin position="35"/>
        <end position="62"/>
    </location>
</feature>
<comment type="caution">
    <text evidence="12">The sequence shown here is derived from an EMBL/GenBank/DDBJ whole genome shotgun (WGS) entry which is preliminary data.</text>
</comment>
<dbReference type="PANTHER" id="PTHR22752:SF14">
    <property type="entry name" value="G-PROTEIN COUPLED RECEPTORS FAMILY 1 PROFILE DOMAIN-CONTAINING PROTEIN"/>
    <property type="match status" value="1"/>
</dbReference>
<evidence type="ECO:0000259" key="11">
    <source>
        <dbReference type="PROSITE" id="PS50262"/>
    </source>
</evidence>
<keyword evidence="3 10" id="KW-0812">Transmembrane</keyword>
<evidence type="ECO:0000313" key="13">
    <source>
        <dbReference type="Proteomes" id="UP001152320"/>
    </source>
</evidence>
<keyword evidence="13" id="KW-1185">Reference proteome</keyword>
<keyword evidence="6 10" id="KW-0472">Membrane</keyword>
<evidence type="ECO:0000256" key="5">
    <source>
        <dbReference type="ARBA" id="ARBA00023040"/>
    </source>
</evidence>
<dbReference type="GO" id="GO:0005886">
    <property type="term" value="C:plasma membrane"/>
    <property type="evidence" value="ECO:0007669"/>
    <property type="project" value="UniProtKB-SubCell"/>
</dbReference>
<feature type="transmembrane region" description="Helical" evidence="10">
    <location>
        <begin position="254"/>
        <end position="277"/>
    </location>
</feature>
<evidence type="ECO:0000256" key="8">
    <source>
        <dbReference type="ARBA" id="ARBA00023224"/>
    </source>
</evidence>
<comment type="subcellular location">
    <subcellularLocation>
        <location evidence="1">Cell membrane</location>
        <topology evidence="1">Multi-pass membrane protein</topology>
    </subcellularLocation>
</comment>
<feature type="domain" description="G-protein coupled receptors family 1 profile" evidence="11">
    <location>
        <begin position="53"/>
        <end position="306"/>
    </location>
</feature>
<organism evidence="12 13">
    <name type="scientific">Holothuria leucospilota</name>
    <name type="common">Black long sea cucumber</name>
    <name type="synonym">Mertensiothuria leucospilota</name>
    <dbReference type="NCBI Taxonomy" id="206669"/>
    <lineage>
        <taxon>Eukaryota</taxon>
        <taxon>Metazoa</taxon>
        <taxon>Echinodermata</taxon>
        <taxon>Eleutherozoa</taxon>
        <taxon>Echinozoa</taxon>
        <taxon>Holothuroidea</taxon>
        <taxon>Aspidochirotacea</taxon>
        <taxon>Aspidochirotida</taxon>
        <taxon>Holothuriidae</taxon>
        <taxon>Holothuria</taxon>
    </lineage>
</organism>
<keyword evidence="4 10" id="KW-1133">Transmembrane helix</keyword>
<accession>A0A9Q1CDD7</accession>
<dbReference type="InterPro" id="IPR017452">
    <property type="entry name" value="GPCR_Rhodpsn_7TM"/>
</dbReference>
<evidence type="ECO:0000256" key="9">
    <source>
        <dbReference type="SAM" id="MobiDB-lite"/>
    </source>
</evidence>
<proteinExistence type="predicted"/>
<feature type="transmembrane region" description="Helical" evidence="10">
    <location>
        <begin position="153"/>
        <end position="173"/>
    </location>
</feature>
<evidence type="ECO:0000256" key="2">
    <source>
        <dbReference type="ARBA" id="ARBA00022475"/>
    </source>
</evidence>
<dbReference type="OrthoDB" id="10034726at2759"/>
<dbReference type="Pfam" id="PF00001">
    <property type="entry name" value="7tm_1"/>
    <property type="match status" value="1"/>
</dbReference>
<dbReference type="EMBL" id="JAIZAY010000004">
    <property type="protein sequence ID" value="KAJ8042891.1"/>
    <property type="molecule type" value="Genomic_DNA"/>
</dbReference>
<keyword evidence="7 12" id="KW-0675">Receptor</keyword>
<evidence type="ECO:0000256" key="3">
    <source>
        <dbReference type="ARBA" id="ARBA00022692"/>
    </source>
</evidence>
<feature type="transmembrane region" description="Helical" evidence="10">
    <location>
        <begin position="200"/>
        <end position="221"/>
    </location>
</feature>
<dbReference type="AlphaFoldDB" id="A0A9Q1CDD7"/>
<dbReference type="PRINTS" id="PR00237">
    <property type="entry name" value="GPCRRHODOPSN"/>
</dbReference>
<evidence type="ECO:0000256" key="10">
    <source>
        <dbReference type="SAM" id="Phobius"/>
    </source>
</evidence>
<dbReference type="SUPFAM" id="SSF81321">
    <property type="entry name" value="Family A G protein-coupled receptor-like"/>
    <property type="match status" value="1"/>
</dbReference>
<dbReference type="CDD" id="cd00637">
    <property type="entry name" value="7tm_classA_rhodopsin-like"/>
    <property type="match status" value="1"/>
</dbReference>
<gene>
    <name evidence="12" type="ORF">HOLleu_09770</name>
</gene>
<dbReference type="InterPro" id="IPR000276">
    <property type="entry name" value="GPCR_Rhodpsn"/>
</dbReference>
<evidence type="ECO:0000256" key="6">
    <source>
        <dbReference type="ARBA" id="ARBA00023136"/>
    </source>
</evidence>
<evidence type="ECO:0000313" key="12">
    <source>
        <dbReference type="EMBL" id="KAJ8042891.1"/>
    </source>
</evidence>
<feature type="transmembrane region" description="Helical" evidence="10">
    <location>
        <begin position="74"/>
        <end position="98"/>
    </location>
</feature>
<dbReference type="GO" id="GO:0004930">
    <property type="term" value="F:G protein-coupled receptor activity"/>
    <property type="evidence" value="ECO:0007669"/>
    <property type="project" value="UniProtKB-KW"/>
</dbReference>
<sequence length="475" mass="53878">MAEVQTYPGLTSEPSLYLDMSLNSTAEEPLWGQGITIFLCILLSFIILISAVGNSLVIFVIIASRKMRTKTNTFIANLAIADLGVTILCMPFSLVTIYTGNYKFGMVVCNINAFCDALFLIASIHGLMGISIQKYFALVRPLSRKITRKRIKYMIAGAWLTAFSSAIGPIVGWSENTYKPGSSQCGPKYPETVGEYLHGFYNLIVALLIPLTVCIFVYISIFNASRQYSKRLQQNTTYDVERIFKQQFQIVKTIFVIVIAFFVLWTPYFIYAAWALLFDHNTIPFWFNTFAYMCGFANSALNPMIYALRTASFRRELRKLCGFPKSSSPDTSENRSHINSAAFLTNQAIKAFTQRSASGKMKPAYSYESFQFINILVQNNAISVKDDRFLEVYRTSPKMTSRTVSINQEIWEDLTLERARDPLDRTDPRNERRDRVQSEGQKEALEKRHFESENSLPALMSHKSCPNGATDEILV</sequence>
<evidence type="ECO:0000256" key="1">
    <source>
        <dbReference type="ARBA" id="ARBA00004651"/>
    </source>
</evidence>
<feature type="compositionally biased region" description="Basic and acidic residues" evidence="9">
    <location>
        <begin position="422"/>
        <end position="452"/>
    </location>
</feature>
<dbReference type="Gene3D" id="1.20.1070.10">
    <property type="entry name" value="Rhodopsin 7-helix transmembrane proteins"/>
    <property type="match status" value="1"/>
</dbReference>
<feature type="transmembrane region" description="Helical" evidence="10">
    <location>
        <begin position="289"/>
        <end position="308"/>
    </location>
</feature>
<keyword evidence="8" id="KW-0807">Transducer</keyword>
<evidence type="ECO:0000256" key="7">
    <source>
        <dbReference type="ARBA" id="ARBA00023170"/>
    </source>
</evidence>
<dbReference type="PANTHER" id="PTHR22752">
    <property type="entry name" value="G PROTEIN-COUPLED RECEPTOR"/>
    <property type="match status" value="1"/>
</dbReference>
<keyword evidence="2" id="KW-1003">Cell membrane</keyword>
<evidence type="ECO:0000256" key="4">
    <source>
        <dbReference type="ARBA" id="ARBA00022989"/>
    </source>
</evidence>
<protein>
    <submittedName>
        <fullName evidence="12">Octopamine receptor beta-2R</fullName>
    </submittedName>
</protein>
<feature type="transmembrane region" description="Helical" evidence="10">
    <location>
        <begin position="104"/>
        <end position="132"/>
    </location>
</feature>
<name>A0A9Q1CDD7_HOLLE</name>
<keyword evidence="5" id="KW-0297">G-protein coupled receptor</keyword>
<reference evidence="12" key="1">
    <citation type="submission" date="2021-10" db="EMBL/GenBank/DDBJ databases">
        <title>Tropical sea cucumber genome reveals ecological adaptation and Cuvierian tubules defense mechanism.</title>
        <authorList>
            <person name="Chen T."/>
        </authorList>
    </citation>
    <scope>NUCLEOTIDE SEQUENCE</scope>
    <source>
        <strain evidence="12">Nanhai2018</strain>
        <tissue evidence="12">Muscle</tissue>
    </source>
</reference>
<dbReference type="Proteomes" id="UP001152320">
    <property type="component" value="Chromosome 4"/>
</dbReference>
<feature type="region of interest" description="Disordered" evidence="9">
    <location>
        <begin position="422"/>
        <end position="475"/>
    </location>
</feature>
<dbReference type="PROSITE" id="PS50262">
    <property type="entry name" value="G_PROTEIN_RECEP_F1_2"/>
    <property type="match status" value="1"/>
</dbReference>